<dbReference type="PANTHER" id="PTHR43877">
    <property type="entry name" value="AMINOALKYLPHOSPHONATE N-ACETYLTRANSFERASE-RELATED-RELATED"/>
    <property type="match status" value="1"/>
</dbReference>
<evidence type="ECO:0000259" key="3">
    <source>
        <dbReference type="PROSITE" id="PS51186"/>
    </source>
</evidence>
<name>A0A7L9U3S0_9BURK</name>
<dbReference type="InterPro" id="IPR016181">
    <property type="entry name" value="Acyl_CoA_acyltransferase"/>
</dbReference>
<evidence type="ECO:0000256" key="2">
    <source>
        <dbReference type="ARBA" id="ARBA00023315"/>
    </source>
</evidence>
<dbReference type="InterPro" id="IPR050832">
    <property type="entry name" value="Bact_Acetyltransf"/>
</dbReference>
<accession>A0A7L9U3S0</accession>
<dbReference type="AlphaFoldDB" id="A0A7L9U3S0"/>
<reference evidence="4 5" key="1">
    <citation type="submission" date="2020-10" db="EMBL/GenBank/DDBJ databases">
        <title>Genome sequencing of Massilia sp. LPB0304.</title>
        <authorList>
            <person name="Kim J."/>
        </authorList>
    </citation>
    <scope>NUCLEOTIDE SEQUENCE [LARGE SCALE GENOMIC DNA]</scope>
    <source>
        <strain evidence="4 5">LPB0304</strain>
    </source>
</reference>
<dbReference type="CDD" id="cd04301">
    <property type="entry name" value="NAT_SF"/>
    <property type="match status" value="1"/>
</dbReference>
<dbReference type="Proteomes" id="UP000593875">
    <property type="component" value="Chromosome"/>
</dbReference>
<dbReference type="RefSeq" id="WP_193686569.1">
    <property type="nucleotide sequence ID" value="NZ_CP062941.1"/>
</dbReference>
<evidence type="ECO:0000256" key="1">
    <source>
        <dbReference type="ARBA" id="ARBA00022679"/>
    </source>
</evidence>
<gene>
    <name evidence="4" type="ORF">LPB04_22030</name>
</gene>
<feature type="domain" description="N-acetyltransferase" evidence="3">
    <location>
        <begin position="9"/>
        <end position="173"/>
    </location>
</feature>
<dbReference type="Gene3D" id="3.40.630.30">
    <property type="match status" value="1"/>
</dbReference>
<dbReference type="InterPro" id="IPR000182">
    <property type="entry name" value="GNAT_dom"/>
</dbReference>
<dbReference type="PROSITE" id="PS51186">
    <property type="entry name" value="GNAT"/>
    <property type="match status" value="1"/>
</dbReference>
<dbReference type="Pfam" id="PF00583">
    <property type="entry name" value="Acetyltransf_1"/>
    <property type="match status" value="1"/>
</dbReference>
<evidence type="ECO:0000313" key="4">
    <source>
        <dbReference type="EMBL" id="QOL49530.1"/>
    </source>
</evidence>
<keyword evidence="1 4" id="KW-0808">Transferase</keyword>
<keyword evidence="5" id="KW-1185">Reference proteome</keyword>
<dbReference type="KEGG" id="mlir:LPB04_22030"/>
<dbReference type="EMBL" id="CP062941">
    <property type="protein sequence ID" value="QOL49530.1"/>
    <property type="molecule type" value="Genomic_DNA"/>
</dbReference>
<proteinExistence type="predicted"/>
<evidence type="ECO:0000313" key="5">
    <source>
        <dbReference type="Proteomes" id="UP000593875"/>
    </source>
</evidence>
<keyword evidence="2" id="KW-0012">Acyltransferase</keyword>
<organism evidence="4 5">
    <name type="scientific">Massilia litorea</name>
    <dbReference type="NCBI Taxonomy" id="2769491"/>
    <lineage>
        <taxon>Bacteria</taxon>
        <taxon>Pseudomonadati</taxon>
        <taxon>Pseudomonadota</taxon>
        <taxon>Betaproteobacteria</taxon>
        <taxon>Burkholderiales</taxon>
        <taxon>Oxalobacteraceae</taxon>
        <taxon>Telluria group</taxon>
        <taxon>Massilia</taxon>
    </lineage>
</organism>
<dbReference type="GO" id="GO:0016747">
    <property type="term" value="F:acyltransferase activity, transferring groups other than amino-acyl groups"/>
    <property type="evidence" value="ECO:0007669"/>
    <property type="project" value="InterPro"/>
</dbReference>
<sequence>MTDSPAPALMLRRLGPADAERYRALRLAGLRAFPHAFRPAVEEALAQPLSWAEQRLSTTGEYWFGAFDGALEGNPLVGAICLRTQDGVKIRHSASLNALVVDPGRQREGIGAALVAYLVDFARSLGGIRQITLTVHDGNTAAERLYERFGFRQFGSEPDAFLHDGTYYAKQHRQLSLVTS</sequence>
<protein>
    <submittedName>
        <fullName evidence="4">GNAT family N-acetyltransferase</fullName>
    </submittedName>
</protein>
<dbReference type="SUPFAM" id="SSF55729">
    <property type="entry name" value="Acyl-CoA N-acyltransferases (Nat)"/>
    <property type="match status" value="1"/>
</dbReference>